<dbReference type="PANTHER" id="PTHR11106:SF27">
    <property type="entry name" value="MACRO DOMAIN-CONTAINING PROTEIN"/>
    <property type="match status" value="1"/>
</dbReference>
<dbReference type="PANTHER" id="PTHR11106">
    <property type="entry name" value="GANGLIOSIDE INDUCED DIFFERENTIATION ASSOCIATED PROTEIN 2-RELATED"/>
    <property type="match status" value="1"/>
</dbReference>
<dbReference type="SUPFAM" id="SSF52949">
    <property type="entry name" value="Macro domain-like"/>
    <property type="match status" value="1"/>
</dbReference>
<feature type="domain" description="Macro" evidence="2">
    <location>
        <begin position="132"/>
        <end position="317"/>
    </location>
</feature>
<gene>
    <name evidence="3" type="ORF">KC19_1G083200</name>
</gene>
<evidence type="ECO:0000313" key="4">
    <source>
        <dbReference type="Proteomes" id="UP000822688"/>
    </source>
</evidence>
<dbReference type="SMART" id="SM00506">
    <property type="entry name" value="A1pp"/>
    <property type="match status" value="1"/>
</dbReference>
<feature type="region of interest" description="Disordered" evidence="1">
    <location>
        <begin position="59"/>
        <end position="132"/>
    </location>
</feature>
<protein>
    <recommendedName>
        <fullName evidence="2">Macro domain-containing protein</fullName>
    </recommendedName>
</protein>
<dbReference type="InterPro" id="IPR002589">
    <property type="entry name" value="Macro_dom"/>
</dbReference>
<keyword evidence="4" id="KW-1185">Reference proteome</keyword>
<evidence type="ECO:0000256" key="1">
    <source>
        <dbReference type="SAM" id="MobiDB-lite"/>
    </source>
</evidence>
<evidence type="ECO:0000259" key="2">
    <source>
        <dbReference type="PROSITE" id="PS51154"/>
    </source>
</evidence>
<proteinExistence type="predicted"/>
<name>A0A8T0J4S6_CERPU</name>
<dbReference type="AlphaFoldDB" id="A0A8T0J4S6"/>
<feature type="compositionally biased region" description="Basic and acidic residues" evidence="1">
    <location>
        <begin position="89"/>
        <end position="118"/>
    </location>
</feature>
<organism evidence="3 4">
    <name type="scientific">Ceratodon purpureus</name>
    <name type="common">Fire moss</name>
    <name type="synonym">Dicranum purpureum</name>
    <dbReference type="NCBI Taxonomy" id="3225"/>
    <lineage>
        <taxon>Eukaryota</taxon>
        <taxon>Viridiplantae</taxon>
        <taxon>Streptophyta</taxon>
        <taxon>Embryophyta</taxon>
        <taxon>Bryophyta</taxon>
        <taxon>Bryophytina</taxon>
        <taxon>Bryopsida</taxon>
        <taxon>Dicranidae</taxon>
        <taxon>Pseudoditrichales</taxon>
        <taxon>Ditrichaceae</taxon>
        <taxon>Ceratodon</taxon>
    </lineage>
</organism>
<sequence length="322" mass="34804">MASTIARKSLRMHAVRLASHLAISTRPERRLLNVTSLSSHRRVLLPSPSSRRELSVVRVKRGGMDGEGEASRPGASGAKIEEQAVVVSKKIEQVDKPEEQVAGSKKVEQEEKHGSEAEKESDDEEEEEVESRVGEWFRLSGTCSLVLHRGDITKWYKDGKTDAVVNAANERMLGGGGVDGAIHRAAGKGLFDACFKVPEVSRGVRCPVGSAVITPGFNLPVSQVIHTVGPMYYSEGDPASVLAKAYKNSASLAVKSGVKYIAFPAISCGVYGYPYDEAAEVSIKALQDSAGQLSEVHFVLFEADTYSAWLAEAEEKLERLST</sequence>
<dbReference type="Gene3D" id="3.40.220.10">
    <property type="entry name" value="Leucine Aminopeptidase, subunit E, domain 1"/>
    <property type="match status" value="1"/>
</dbReference>
<dbReference type="CDD" id="cd02908">
    <property type="entry name" value="Macro_OAADPr_deacetylase"/>
    <property type="match status" value="1"/>
</dbReference>
<dbReference type="PROSITE" id="PS51154">
    <property type="entry name" value="MACRO"/>
    <property type="match status" value="1"/>
</dbReference>
<dbReference type="Pfam" id="PF01661">
    <property type="entry name" value="Macro"/>
    <property type="match status" value="1"/>
</dbReference>
<dbReference type="EMBL" id="CM026421">
    <property type="protein sequence ID" value="KAG0590232.1"/>
    <property type="molecule type" value="Genomic_DNA"/>
</dbReference>
<comment type="caution">
    <text evidence="3">The sequence shown here is derived from an EMBL/GenBank/DDBJ whole genome shotgun (WGS) entry which is preliminary data.</text>
</comment>
<dbReference type="InterPro" id="IPR043472">
    <property type="entry name" value="Macro_dom-like"/>
</dbReference>
<dbReference type="Proteomes" id="UP000822688">
    <property type="component" value="Chromosome 1"/>
</dbReference>
<reference evidence="3" key="1">
    <citation type="submission" date="2020-06" db="EMBL/GenBank/DDBJ databases">
        <title>WGS assembly of Ceratodon purpureus strain R40.</title>
        <authorList>
            <person name="Carey S.B."/>
            <person name="Jenkins J."/>
            <person name="Shu S."/>
            <person name="Lovell J.T."/>
            <person name="Sreedasyam A."/>
            <person name="Maumus F."/>
            <person name="Tiley G.P."/>
            <person name="Fernandez-Pozo N."/>
            <person name="Barry K."/>
            <person name="Chen C."/>
            <person name="Wang M."/>
            <person name="Lipzen A."/>
            <person name="Daum C."/>
            <person name="Saski C.A."/>
            <person name="Payton A.C."/>
            <person name="Mcbreen J.C."/>
            <person name="Conrad R.E."/>
            <person name="Kollar L.M."/>
            <person name="Olsson S."/>
            <person name="Huttunen S."/>
            <person name="Landis J.B."/>
            <person name="Wickett N.J."/>
            <person name="Johnson M.G."/>
            <person name="Rensing S.A."/>
            <person name="Grimwood J."/>
            <person name="Schmutz J."/>
            <person name="Mcdaniel S.F."/>
        </authorList>
    </citation>
    <scope>NUCLEOTIDE SEQUENCE</scope>
    <source>
        <strain evidence="3">R40</strain>
    </source>
</reference>
<accession>A0A8T0J4S6</accession>
<evidence type="ECO:0000313" key="3">
    <source>
        <dbReference type="EMBL" id="KAG0590232.1"/>
    </source>
</evidence>
<feature type="compositionally biased region" description="Acidic residues" evidence="1">
    <location>
        <begin position="119"/>
        <end position="129"/>
    </location>
</feature>